<organism evidence="1 2">
    <name type="scientific">Streptomyces natalensis ATCC 27448</name>
    <dbReference type="NCBI Taxonomy" id="1240678"/>
    <lineage>
        <taxon>Bacteria</taxon>
        <taxon>Bacillati</taxon>
        <taxon>Actinomycetota</taxon>
        <taxon>Actinomycetes</taxon>
        <taxon>Kitasatosporales</taxon>
        <taxon>Streptomycetaceae</taxon>
        <taxon>Streptomyces</taxon>
    </lineage>
</organism>
<name>A0A0D7CEL9_9ACTN</name>
<reference evidence="1 2" key="1">
    <citation type="submission" date="2014-09" db="EMBL/GenBank/DDBJ databases">
        <title>Draft genome sequence of Streptomyces natalensis ATCC 27448, producer of the antifungal pimaricin.</title>
        <authorList>
            <person name="Mendes M.V."/>
            <person name="Beites T."/>
            <person name="Pires S."/>
            <person name="Santos C.L."/>
            <person name="Moradas-Ferreira P."/>
        </authorList>
    </citation>
    <scope>NUCLEOTIDE SEQUENCE [LARGE SCALE GENOMIC DNA]</scope>
    <source>
        <strain evidence="1 2">ATCC 27448</strain>
    </source>
</reference>
<dbReference type="EMBL" id="JRKI01000061">
    <property type="protein sequence ID" value="KIZ14506.1"/>
    <property type="molecule type" value="Genomic_DNA"/>
</dbReference>
<sequence>MIEAIRAWLRANPVRVHAAVAALVGWLSHQYPQINTAIGSKELVAVLMGLVTLALGEAASRQVAKAKAAAKTYDGSKLRE</sequence>
<dbReference type="Proteomes" id="UP000032458">
    <property type="component" value="Unassembled WGS sequence"/>
</dbReference>
<comment type="caution">
    <text evidence="1">The sequence shown here is derived from an EMBL/GenBank/DDBJ whole genome shotgun (WGS) entry which is preliminary data.</text>
</comment>
<accession>A0A0D7CEL9</accession>
<dbReference type="AlphaFoldDB" id="A0A0D7CEL9"/>
<proteinExistence type="predicted"/>
<gene>
    <name evidence="1" type="ORF">SNA_36175</name>
</gene>
<evidence type="ECO:0000313" key="2">
    <source>
        <dbReference type="Proteomes" id="UP000032458"/>
    </source>
</evidence>
<evidence type="ECO:0000313" key="1">
    <source>
        <dbReference type="EMBL" id="KIZ14506.1"/>
    </source>
</evidence>
<dbReference type="PATRIC" id="fig|1240678.4.peg.7707"/>
<keyword evidence="2" id="KW-1185">Reference proteome</keyword>
<dbReference type="RefSeq" id="WP_030066758.1">
    <property type="nucleotide sequence ID" value="NZ_JRKI01000061.1"/>
</dbReference>
<protein>
    <submittedName>
        <fullName evidence="1">Uncharacterized protein</fullName>
    </submittedName>
</protein>